<dbReference type="Proteomes" id="UP000027190">
    <property type="component" value="Unassembled WGS sequence"/>
</dbReference>
<gene>
    <name evidence="2" type="ORF">HY30_05515</name>
</gene>
<keyword evidence="1" id="KW-1133">Transmembrane helix</keyword>
<dbReference type="RefSeq" id="WP_034740322.1">
    <property type="nucleotide sequence ID" value="NZ_AWFG01000030.1"/>
</dbReference>
<feature type="transmembrane region" description="Helical" evidence="1">
    <location>
        <begin position="6"/>
        <end position="28"/>
    </location>
</feature>
<comment type="caution">
    <text evidence="2">The sequence shown here is derived from an EMBL/GenBank/DDBJ whole genome shotgun (WGS) entry which is preliminary data.</text>
</comment>
<accession>A0A062UBB2</accession>
<keyword evidence="3" id="KW-1185">Reference proteome</keyword>
<evidence type="ECO:0000313" key="2">
    <source>
        <dbReference type="EMBL" id="KCZ57636.1"/>
    </source>
</evidence>
<keyword evidence="1" id="KW-0472">Membrane</keyword>
<evidence type="ECO:0000256" key="1">
    <source>
        <dbReference type="SAM" id="Phobius"/>
    </source>
</evidence>
<reference evidence="2 3" key="1">
    <citation type="journal article" date="2014" name="Antonie Van Leeuwenhoek">
        <title>Hyphomonas beringensis sp. nov. and Hyphomonas chukchiensis sp. nov., isolated from surface seawater of the Bering Sea and Chukchi Sea.</title>
        <authorList>
            <person name="Li C."/>
            <person name="Lai Q."/>
            <person name="Li G."/>
            <person name="Dong C."/>
            <person name="Wang J."/>
            <person name="Liao Y."/>
            <person name="Shao Z."/>
        </authorList>
    </citation>
    <scope>NUCLEOTIDE SEQUENCE [LARGE SCALE GENOMIC DNA]</scope>
    <source>
        <strain evidence="2 3">BH-BN04-4</strain>
    </source>
</reference>
<name>A0A062UBB2_9PROT</name>
<dbReference type="EMBL" id="AWFG01000030">
    <property type="protein sequence ID" value="KCZ57636.1"/>
    <property type="molecule type" value="Genomic_DNA"/>
</dbReference>
<sequence>MGTDYFFSAAFVPVLFLIAVLMLFLIFAKRAWLNENVFDLRWGAVLSGTLGALAGLYVYSAISSYLMAVERVSEYESLREQGALSLALGWSIYLFILFAPFLLAGMAFLLLPILAILSRLRLVSVFGFFLIVMIFVGLVGLLTYISPGNNWCEANIALCTQQSATGAFAFALPVALGFIVGARLPLIFSERAAGK</sequence>
<proteinExistence type="predicted"/>
<keyword evidence="1" id="KW-0812">Transmembrane</keyword>
<evidence type="ECO:0000313" key="3">
    <source>
        <dbReference type="Proteomes" id="UP000027190"/>
    </source>
</evidence>
<feature type="transmembrane region" description="Helical" evidence="1">
    <location>
        <begin position="165"/>
        <end position="186"/>
    </location>
</feature>
<organism evidence="2 3">
    <name type="scientific">Hyphomonas chukchiensis</name>
    <dbReference type="NCBI Taxonomy" id="1280947"/>
    <lineage>
        <taxon>Bacteria</taxon>
        <taxon>Pseudomonadati</taxon>
        <taxon>Pseudomonadota</taxon>
        <taxon>Alphaproteobacteria</taxon>
        <taxon>Hyphomonadales</taxon>
        <taxon>Hyphomonadaceae</taxon>
        <taxon>Hyphomonas</taxon>
    </lineage>
</organism>
<dbReference type="AlphaFoldDB" id="A0A062UBB2"/>
<feature type="transmembrane region" description="Helical" evidence="1">
    <location>
        <begin position="87"/>
        <end position="111"/>
    </location>
</feature>
<feature type="transmembrane region" description="Helical" evidence="1">
    <location>
        <begin position="40"/>
        <end position="67"/>
    </location>
</feature>
<protein>
    <submittedName>
        <fullName evidence="2">Uncharacterized protein</fullName>
    </submittedName>
</protein>
<feature type="transmembrane region" description="Helical" evidence="1">
    <location>
        <begin position="123"/>
        <end position="145"/>
    </location>
</feature>